<feature type="transmembrane region" description="Helical" evidence="2">
    <location>
        <begin position="433"/>
        <end position="452"/>
    </location>
</feature>
<feature type="transmembrane region" description="Helical" evidence="2">
    <location>
        <begin position="367"/>
        <end position="387"/>
    </location>
</feature>
<gene>
    <name evidence="3" type="ORF">TsocGM_21490</name>
</gene>
<keyword evidence="2" id="KW-0812">Transmembrane</keyword>
<feature type="transmembrane region" description="Helical" evidence="2">
    <location>
        <begin position="301"/>
        <end position="320"/>
    </location>
</feature>
<dbReference type="Proteomes" id="UP000280296">
    <property type="component" value="Unassembled WGS sequence"/>
</dbReference>
<evidence type="ECO:0008006" key="5">
    <source>
        <dbReference type="Google" id="ProtNLM"/>
    </source>
</evidence>
<dbReference type="AlphaFoldDB" id="A0A432MEI4"/>
<feature type="transmembrane region" description="Helical" evidence="2">
    <location>
        <begin position="394"/>
        <end position="413"/>
    </location>
</feature>
<keyword evidence="2" id="KW-0472">Membrane</keyword>
<dbReference type="EMBL" id="RYZH01000055">
    <property type="protein sequence ID" value="RUL83902.1"/>
    <property type="molecule type" value="Genomic_DNA"/>
</dbReference>
<organism evidence="3 4">
    <name type="scientific">Tautonia sociabilis</name>
    <dbReference type="NCBI Taxonomy" id="2080755"/>
    <lineage>
        <taxon>Bacteria</taxon>
        <taxon>Pseudomonadati</taxon>
        <taxon>Planctomycetota</taxon>
        <taxon>Planctomycetia</taxon>
        <taxon>Isosphaerales</taxon>
        <taxon>Isosphaeraceae</taxon>
        <taxon>Tautonia</taxon>
    </lineage>
</organism>
<proteinExistence type="predicted"/>
<name>A0A432MEI4_9BACT</name>
<reference evidence="3 4" key="2">
    <citation type="submission" date="2019-01" db="EMBL/GenBank/DDBJ databases">
        <title>Tautonia sociabilis, a novel thermotolerant planctomycete of Isosphaeraceae family, isolated from a 4000 m deep subterranean habitat.</title>
        <authorList>
            <person name="Kovaleva O.L."/>
            <person name="Elcheninov A.G."/>
            <person name="Van Heerden E."/>
            <person name="Toshchakov S.V."/>
            <person name="Novikov A."/>
            <person name="Bonch-Osmolovskaya E.A."/>
            <person name="Kublanov I.V."/>
        </authorList>
    </citation>
    <scope>NUCLEOTIDE SEQUENCE [LARGE SCALE GENOMIC DNA]</scope>
    <source>
        <strain evidence="3 4">GM2012</strain>
    </source>
</reference>
<feature type="region of interest" description="Disordered" evidence="1">
    <location>
        <begin position="659"/>
        <end position="684"/>
    </location>
</feature>
<dbReference type="OrthoDB" id="246204at2"/>
<evidence type="ECO:0000256" key="2">
    <source>
        <dbReference type="SAM" id="Phobius"/>
    </source>
</evidence>
<keyword evidence="2" id="KW-1133">Transmembrane helix</keyword>
<feature type="transmembrane region" description="Helical" evidence="2">
    <location>
        <begin position="224"/>
        <end position="246"/>
    </location>
</feature>
<keyword evidence="4" id="KW-1185">Reference proteome</keyword>
<protein>
    <recommendedName>
        <fullName evidence="5">YfhO family protein</fullName>
    </recommendedName>
</protein>
<sequence length="684" mass="73313">MSRSLPHRAGQVTRRAWRAARRRPRLVAALAVPAALGMTLLPDLFFAIPWPVRRTAGMLGLIGLIGLGGARLCRVRPGDRWPSPADGPGPVGPADRLLPWVLALATASLAWPLLQRPGIGYGDWDFYLQLYEAVRRTVLDYGQFPWWNPWTRGGFPLAGDPQCGLAAPAAPLSLLLGAGAGVRLAAVIWLMIAVEGARRLARLWLGDPWAACAAGLVFGLNGGVTVYTVAGIYVTMSFCVLPWFVYHATRLADGPGQGVALGLWGAFALLGGISYATVYAAIVAAAVGLRGVSAERGERRVRYVCHGVLAVGLTLLLSGWRLGTTLAVMGDFPRDVGMLIDLRPIAFFEQMLVRPSEARLRSVSVPIFWESNCYIGVVGVALLAASLARGWRWWHTLTIVAFALGLGASRWYHPSFWLSYWQVFRTMHAVTRWRIVGMLGVGLAAGSAVAGMRSARPRWLGVLASALVLAMGADLVCYAHRVLPVALGPPPPEDAPGPSDGQAIQLESMPAFPNTMLGFGTIRSIQPLLGYDTGAGTARLWRGHPDYVGEAWSEGRAVEPEVWTPNRVVFRVEPHQEIHINQNPGSWWLVNGDRVFAGLRCAEWGRPFVARADGAGRLELRIAPIGLGTGLALQAAGLAMLAGSLGMGRAVRWGMRAASGTDRSEAKGAETAGSAGVQGDERIG</sequence>
<feature type="transmembrane region" description="Helical" evidence="2">
    <location>
        <begin position="459"/>
        <end position="481"/>
    </location>
</feature>
<evidence type="ECO:0000313" key="3">
    <source>
        <dbReference type="EMBL" id="RUL83902.1"/>
    </source>
</evidence>
<reference evidence="3 4" key="1">
    <citation type="submission" date="2018-12" db="EMBL/GenBank/DDBJ databases">
        <authorList>
            <person name="Toschakov S.V."/>
        </authorList>
    </citation>
    <scope>NUCLEOTIDE SEQUENCE [LARGE SCALE GENOMIC DNA]</scope>
    <source>
        <strain evidence="3 4">GM2012</strain>
    </source>
</reference>
<feature type="transmembrane region" description="Helical" evidence="2">
    <location>
        <begin position="174"/>
        <end position="194"/>
    </location>
</feature>
<feature type="transmembrane region" description="Helical" evidence="2">
    <location>
        <begin position="266"/>
        <end position="289"/>
    </location>
</feature>
<dbReference type="RefSeq" id="WP_126727518.1">
    <property type="nucleotide sequence ID" value="NZ_RYZH01000055.1"/>
</dbReference>
<accession>A0A432MEI4</accession>
<evidence type="ECO:0000256" key="1">
    <source>
        <dbReference type="SAM" id="MobiDB-lite"/>
    </source>
</evidence>
<comment type="caution">
    <text evidence="3">The sequence shown here is derived from an EMBL/GenBank/DDBJ whole genome shotgun (WGS) entry which is preliminary data.</text>
</comment>
<feature type="transmembrane region" description="Helical" evidence="2">
    <location>
        <begin position="26"/>
        <end position="50"/>
    </location>
</feature>
<evidence type="ECO:0000313" key="4">
    <source>
        <dbReference type="Proteomes" id="UP000280296"/>
    </source>
</evidence>